<accession>A0A949N8T7</accession>
<dbReference type="InterPro" id="IPR013381">
    <property type="entry name" value="CRISPR-assoc_prot_Cse1"/>
</dbReference>
<sequence>MPAVNLLDEPLFPVRWKPGITPTSDAGPHGEVGLRALLEHAHEIETLTVSLPPAHSALLRALYALTARVTGLDEAVEGPDDWLQRRDDLLAAGRLPVSGIDGYCVQRHDRFFLFDPGGRPWMQDPRLSHECDKTAGVNKLMVTRSAGNNHSWFTHTQDSRAEPVSLSDAVMALLAWSFYGPSGKCSARTVNGTKSSQARTGPLRGFLSYHPVGNTLFETLLAGLVPPKQHVRRDSDPCPWEQESLTNPEGAPPPTTGPCSQLTGQGVHALLLVPDGDVVADAYITWSYRTKRSTVIDDDYLIWQVSAKENRYARHADSSRALWRDLDALLLIDPPGQASPRRPAVFEWAHEVSPDLGVRALGFEQERDKVMDYQFVDASTPPVLGHLERRNAASSPAVGQLRTVGEAFGRRLDMALRRAWRNYADAGKNNAAAPKEGNDKDIADAWAEEGAALYWPAAEQEFWARFDRLGSSDPTAGGGLDLSATRSAFLRLALTAFEEATRRVAGTQRGAQAVEAARPHLFGTPA</sequence>
<gene>
    <name evidence="2" type="primary">casA</name>
    <name evidence="2" type="ORF">JGS22_015140</name>
</gene>
<evidence type="ECO:0000313" key="2">
    <source>
        <dbReference type="EMBL" id="MBU7598911.1"/>
    </source>
</evidence>
<dbReference type="RefSeq" id="WP_211042126.1">
    <property type="nucleotide sequence ID" value="NZ_JAELVF020000001.1"/>
</dbReference>
<dbReference type="EMBL" id="JAELVF020000001">
    <property type="protein sequence ID" value="MBU7598911.1"/>
    <property type="molecule type" value="Genomic_DNA"/>
</dbReference>
<dbReference type="AlphaFoldDB" id="A0A949N8T7"/>
<protein>
    <submittedName>
        <fullName evidence="2">Type I-E CRISPR-associated protein Cse1/CasA</fullName>
    </submittedName>
</protein>
<dbReference type="Pfam" id="PF09481">
    <property type="entry name" value="CRISPR_Cse1"/>
    <property type="match status" value="1"/>
</dbReference>
<organism evidence="2 3">
    <name type="scientific">Streptomyces tardus</name>
    <dbReference type="NCBI Taxonomy" id="2780544"/>
    <lineage>
        <taxon>Bacteria</taxon>
        <taxon>Bacillati</taxon>
        <taxon>Actinomycetota</taxon>
        <taxon>Actinomycetes</taxon>
        <taxon>Kitasatosporales</taxon>
        <taxon>Streptomycetaceae</taxon>
        <taxon>Streptomyces</taxon>
    </lineage>
</organism>
<feature type="region of interest" description="Disordered" evidence="1">
    <location>
        <begin position="231"/>
        <end position="258"/>
    </location>
</feature>
<proteinExistence type="predicted"/>
<evidence type="ECO:0000313" key="3">
    <source>
        <dbReference type="Proteomes" id="UP000694501"/>
    </source>
</evidence>
<reference evidence="2" key="1">
    <citation type="submission" date="2021-06" db="EMBL/GenBank/DDBJ databases">
        <title>Sequencing of actinobacteria type strains.</title>
        <authorList>
            <person name="Nguyen G.-S."/>
            <person name="Wentzel A."/>
        </authorList>
    </citation>
    <scope>NUCLEOTIDE SEQUENCE</scope>
    <source>
        <strain evidence="2">P38-E01</strain>
    </source>
</reference>
<evidence type="ECO:0000256" key="1">
    <source>
        <dbReference type="SAM" id="MobiDB-lite"/>
    </source>
</evidence>
<name>A0A949N8T7_9ACTN</name>
<comment type="caution">
    <text evidence="2">The sequence shown here is derived from an EMBL/GenBank/DDBJ whole genome shotgun (WGS) entry which is preliminary data.</text>
</comment>
<dbReference type="Proteomes" id="UP000694501">
    <property type="component" value="Unassembled WGS sequence"/>
</dbReference>
<keyword evidence="3" id="KW-1185">Reference proteome</keyword>
<dbReference type="NCBIfam" id="TIGR02547">
    <property type="entry name" value="casA_cse1"/>
    <property type="match status" value="1"/>
</dbReference>